<proteinExistence type="predicted"/>
<organism evidence="1 2">
    <name type="scientific">Brachionus plicatilis</name>
    <name type="common">Marine rotifer</name>
    <name type="synonym">Brachionus muelleri</name>
    <dbReference type="NCBI Taxonomy" id="10195"/>
    <lineage>
        <taxon>Eukaryota</taxon>
        <taxon>Metazoa</taxon>
        <taxon>Spiralia</taxon>
        <taxon>Gnathifera</taxon>
        <taxon>Rotifera</taxon>
        <taxon>Eurotatoria</taxon>
        <taxon>Monogononta</taxon>
        <taxon>Pseudotrocha</taxon>
        <taxon>Ploima</taxon>
        <taxon>Brachionidae</taxon>
        <taxon>Brachionus</taxon>
    </lineage>
</organism>
<dbReference type="AlphaFoldDB" id="A0A3M7P3Z9"/>
<dbReference type="InterPro" id="IPR036691">
    <property type="entry name" value="Endo/exonu/phosph_ase_sf"/>
</dbReference>
<comment type="caution">
    <text evidence="1">The sequence shown here is derived from an EMBL/GenBank/DDBJ whole genome shotgun (WGS) entry which is preliminary data.</text>
</comment>
<evidence type="ECO:0008006" key="3">
    <source>
        <dbReference type="Google" id="ProtNLM"/>
    </source>
</evidence>
<name>A0A3M7P3Z9_BRAPC</name>
<evidence type="ECO:0000313" key="2">
    <source>
        <dbReference type="Proteomes" id="UP000276133"/>
    </source>
</evidence>
<accession>A0A3M7P3Z9</accession>
<keyword evidence="2" id="KW-1185">Reference proteome</keyword>
<dbReference type="Proteomes" id="UP000276133">
    <property type="component" value="Unassembled WGS sequence"/>
</dbReference>
<protein>
    <recommendedName>
        <fullName evidence="3">RNA-directed DNA polymerase from mobile element jockey-like</fullName>
    </recommendedName>
</protein>
<evidence type="ECO:0000313" key="1">
    <source>
        <dbReference type="EMBL" id="RMZ93831.1"/>
    </source>
</evidence>
<feature type="non-terminal residue" evidence="1">
    <location>
        <position position="99"/>
    </location>
</feature>
<reference evidence="1 2" key="1">
    <citation type="journal article" date="2018" name="Sci. Rep.">
        <title>Genomic signatures of local adaptation to the degree of environmental predictability in rotifers.</title>
        <authorList>
            <person name="Franch-Gras L."/>
            <person name="Hahn C."/>
            <person name="Garcia-Roger E.M."/>
            <person name="Carmona M.J."/>
            <person name="Serra M."/>
            <person name="Gomez A."/>
        </authorList>
    </citation>
    <scope>NUCLEOTIDE SEQUENCE [LARGE SCALE GENOMIC DNA]</scope>
    <source>
        <strain evidence="1">HYR1</strain>
    </source>
</reference>
<dbReference type="SUPFAM" id="SSF56219">
    <property type="entry name" value="DNase I-like"/>
    <property type="match status" value="1"/>
</dbReference>
<sequence length="99" mass="11405">MDDIKVLAGVNLNINEILKHNSSIFFRSLKEYSIVNLYNYRLYDKKRLVVRGGGVAIYVRFDLESFEVRNEHTSHNSSSNSASSLILAGDFNFPDVKWF</sequence>
<dbReference type="EMBL" id="REGN01013524">
    <property type="protein sequence ID" value="RMZ93831.1"/>
    <property type="molecule type" value="Genomic_DNA"/>
</dbReference>
<gene>
    <name evidence="1" type="ORF">BpHYR1_043086</name>
</gene>